<feature type="region of interest" description="Disordered" evidence="7">
    <location>
        <begin position="540"/>
        <end position="580"/>
    </location>
</feature>
<dbReference type="NCBIfam" id="TIGR00231">
    <property type="entry name" value="small_GTP"/>
    <property type="match status" value="1"/>
</dbReference>
<dbReference type="InterPro" id="IPR041623">
    <property type="entry name" value="NOG1_N"/>
</dbReference>
<comment type="caution">
    <text evidence="9">The sequence shown here is derived from an EMBL/GenBank/DDBJ whole genome shotgun (WGS) entry which is preliminary data.</text>
</comment>
<dbReference type="PRINTS" id="PR00326">
    <property type="entry name" value="GTP1OBG"/>
</dbReference>
<dbReference type="AlphaFoldDB" id="A0AAW2HEI2"/>
<evidence type="ECO:0000256" key="1">
    <source>
        <dbReference type="ARBA" id="ARBA00004604"/>
    </source>
</evidence>
<keyword evidence="4" id="KW-0342">GTP-binding</keyword>
<dbReference type="InterPro" id="IPR024926">
    <property type="entry name" value="NOG1"/>
</dbReference>
<sequence>MALYNFKKIAVVPSAKDFIDITLSKTQRKTPTVIHKHFKISRIRAFYMRKVKFTQQTFHDRLSQIIKEFPKLDDVHPFYADLLNVLYDRDHYKLALGQLNTARHLIDNVGNEYVKLLKFGDSLYRCKQLKKAALGRMATLMKRQASNLEYLEEVRQHLARLPSVDPYTRTIILCGFPNVGKSSFMNKITRADVEVQPYAFTTKSLYVGHTDYKYLRWQIIDTPGLLDHSLEERNIIEMQAITALAHLRAAVIYMLDPSEQCGYSITDQIKLFESIKPLFANKPLLLVANKCDIVKLSDLDPDTQKLVTQYEGVPVLEMSTVNDVGVTEVKNEACERLLQFRVDAKLKSRKIDNILSRVRVAMPTSRDAKVRAPCIPENVLKKRQEKAVNIGMKRKLEREIEEEMGDDYILDLKKNYDLPDEYKYDCIPELWEGHNIADYIDVDILKKLNELEEKEAARFEAGMYAVPKSEDDPTMREIRELAQMIRDKRKIMKEEARLVKQSTKPIIPRNTVARGRERTVEGLRKQMEELGVDMSNSENAHFTRTRSRSRSLSAIPAKRARLQSTSRARSSSRPARDEMGVKDTVMKTKLKNIAHKALKKKVAKKGLKGEADRFIGTKMPKHLYSGKRGLKADRR</sequence>
<gene>
    <name evidence="9" type="ORF">PYX00_010217</name>
</gene>
<dbReference type="GO" id="GO:0005525">
    <property type="term" value="F:GTP binding"/>
    <property type="evidence" value="ECO:0007669"/>
    <property type="project" value="UniProtKB-KW"/>
</dbReference>
<evidence type="ECO:0000313" key="9">
    <source>
        <dbReference type="EMBL" id="KAL0268172.1"/>
    </source>
</evidence>
<evidence type="ECO:0000259" key="8">
    <source>
        <dbReference type="PROSITE" id="PS51710"/>
    </source>
</evidence>
<protein>
    <recommendedName>
        <fullName evidence="6">Nucleolar GTP-binding protein 1</fullName>
    </recommendedName>
</protein>
<dbReference type="GO" id="GO:0005730">
    <property type="term" value="C:nucleolus"/>
    <property type="evidence" value="ECO:0007669"/>
    <property type="project" value="UniProtKB-SubCell"/>
</dbReference>
<evidence type="ECO:0000256" key="7">
    <source>
        <dbReference type="SAM" id="MobiDB-lite"/>
    </source>
</evidence>
<comment type="similarity">
    <text evidence="6">Belongs to the TRAFAC class OBG-HflX-like GTPase superfamily. OBG GTPase family. NOG subfamily.</text>
</comment>
<dbReference type="FunFam" id="1.20.120.1190:FF:000001">
    <property type="entry name" value="Nucleolar GTP-binding protein 1"/>
    <property type="match status" value="1"/>
</dbReference>
<evidence type="ECO:0000256" key="4">
    <source>
        <dbReference type="ARBA" id="ARBA00023134"/>
    </source>
</evidence>
<dbReference type="Pfam" id="PF17835">
    <property type="entry name" value="NOG1_N"/>
    <property type="match status" value="1"/>
</dbReference>
<dbReference type="Pfam" id="PF08155">
    <property type="entry name" value="NOGCT"/>
    <property type="match status" value="1"/>
</dbReference>
<comment type="function">
    <text evidence="6">Involved in the biogenesis of the 60S ribosomal subunit.</text>
</comment>
<proteinExistence type="inferred from homology"/>
<dbReference type="InterPro" id="IPR027417">
    <property type="entry name" value="P-loop_NTPase"/>
</dbReference>
<dbReference type="CDD" id="cd01897">
    <property type="entry name" value="NOG"/>
    <property type="match status" value="1"/>
</dbReference>
<feature type="domain" description="OBG-type G" evidence="8">
    <location>
        <begin position="169"/>
        <end position="338"/>
    </location>
</feature>
<accession>A0AAW2HEI2</accession>
<evidence type="ECO:0000256" key="6">
    <source>
        <dbReference type="PIRNR" id="PIRNR038919"/>
    </source>
</evidence>
<dbReference type="InterPro" id="IPR005225">
    <property type="entry name" value="Small_GTP-bd"/>
</dbReference>
<dbReference type="InterPro" id="IPR010674">
    <property type="entry name" value="NOG1_Rossman_fold_dom"/>
</dbReference>
<feature type="compositionally biased region" description="Low complexity" evidence="7">
    <location>
        <begin position="562"/>
        <end position="573"/>
    </location>
</feature>
<dbReference type="InterPro" id="IPR012973">
    <property type="entry name" value="NOG_C"/>
</dbReference>
<dbReference type="GO" id="GO:0042254">
    <property type="term" value="P:ribosome biogenesis"/>
    <property type="evidence" value="ECO:0007669"/>
    <property type="project" value="UniProtKB-KW"/>
</dbReference>
<dbReference type="Pfam" id="PF06858">
    <property type="entry name" value="NOG1"/>
    <property type="match status" value="1"/>
</dbReference>
<evidence type="ECO:0000256" key="3">
    <source>
        <dbReference type="ARBA" id="ARBA00022741"/>
    </source>
</evidence>
<dbReference type="PANTHER" id="PTHR45759">
    <property type="entry name" value="NUCLEOLAR GTP-BINDING PROTEIN 1"/>
    <property type="match status" value="1"/>
</dbReference>
<keyword evidence="2 6" id="KW-0690">Ribosome biogenesis</keyword>
<keyword evidence="5 6" id="KW-0539">Nucleus</keyword>
<dbReference type="InterPro" id="IPR006073">
    <property type="entry name" value="GTP-bd"/>
</dbReference>
<dbReference type="InterPro" id="IPR031167">
    <property type="entry name" value="G_OBG"/>
</dbReference>
<dbReference type="FunFam" id="3.40.50.300:FF:000496">
    <property type="entry name" value="Nucleolar GTP-binding protein 1"/>
    <property type="match status" value="1"/>
</dbReference>
<name>A0AAW2HEI2_9NEOP</name>
<dbReference type="Gene3D" id="1.20.120.1190">
    <property type="match status" value="1"/>
</dbReference>
<dbReference type="PROSITE" id="PS51710">
    <property type="entry name" value="G_OBG"/>
    <property type="match status" value="1"/>
</dbReference>
<dbReference type="EMBL" id="JARGDH010000005">
    <property type="protein sequence ID" value="KAL0268172.1"/>
    <property type="molecule type" value="Genomic_DNA"/>
</dbReference>
<dbReference type="PIRSF" id="PIRSF038919">
    <property type="entry name" value="NOG1"/>
    <property type="match status" value="1"/>
</dbReference>
<keyword evidence="3" id="KW-0547">Nucleotide-binding</keyword>
<comment type="subcellular location">
    <subcellularLocation>
        <location evidence="1 6">Nucleus</location>
        <location evidence="1 6">Nucleolus</location>
    </subcellularLocation>
</comment>
<evidence type="ECO:0000256" key="2">
    <source>
        <dbReference type="ARBA" id="ARBA00022517"/>
    </source>
</evidence>
<dbReference type="Gene3D" id="3.40.50.300">
    <property type="entry name" value="P-loop containing nucleotide triphosphate hydrolases"/>
    <property type="match status" value="1"/>
</dbReference>
<organism evidence="9">
    <name type="scientific">Menopon gallinae</name>
    <name type="common">poultry shaft louse</name>
    <dbReference type="NCBI Taxonomy" id="328185"/>
    <lineage>
        <taxon>Eukaryota</taxon>
        <taxon>Metazoa</taxon>
        <taxon>Ecdysozoa</taxon>
        <taxon>Arthropoda</taxon>
        <taxon>Hexapoda</taxon>
        <taxon>Insecta</taxon>
        <taxon>Pterygota</taxon>
        <taxon>Neoptera</taxon>
        <taxon>Paraneoptera</taxon>
        <taxon>Psocodea</taxon>
        <taxon>Troctomorpha</taxon>
        <taxon>Phthiraptera</taxon>
        <taxon>Amblycera</taxon>
        <taxon>Menoponidae</taxon>
        <taxon>Menopon</taxon>
    </lineage>
</organism>
<reference evidence="9" key="1">
    <citation type="journal article" date="2024" name="Gigascience">
        <title>Chromosome-level genome of the poultry shaft louse Menopon gallinae provides insight into the host-switching and adaptive evolution of parasitic lice.</title>
        <authorList>
            <person name="Xu Y."/>
            <person name="Ma L."/>
            <person name="Liu S."/>
            <person name="Liang Y."/>
            <person name="Liu Q."/>
            <person name="He Z."/>
            <person name="Tian L."/>
            <person name="Duan Y."/>
            <person name="Cai W."/>
            <person name="Li H."/>
            <person name="Song F."/>
        </authorList>
    </citation>
    <scope>NUCLEOTIDE SEQUENCE</scope>
    <source>
        <strain evidence="9">Cailab_2023a</strain>
    </source>
</reference>
<evidence type="ECO:0000256" key="5">
    <source>
        <dbReference type="ARBA" id="ARBA00023242"/>
    </source>
</evidence>
<dbReference type="SUPFAM" id="SSF52540">
    <property type="entry name" value="P-loop containing nucleoside triphosphate hydrolases"/>
    <property type="match status" value="1"/>
</dbReference>